<feature type="transmembrane region" description="Helical" evidence="6">
    <location>
        <begin position="313"/>
        <end position="343"/>
    </location>
</feature>
<feature type="transmembrane region" description="Helical" evidence="6">
    <location>
        <begin position="220"/>
        <end position="237"/>
    </location>
</feature>
<feature type="transmembrane region" description="Helical" evidence="6">
    <location>
        <begin position="162"/>
        <end position="179"/>
    </location>
</feature>
<organism evidence="7 8">
    <name type="scientific">Marinicrinis lubricantis</name>
    <dbReference type="NCBI Taxonomy" id="2086470"/>
    <lineage>
        <taxon>Bacteria</taxon>
        <taxon>Bacillati</taxon>
        <taxon>Bacillota</taxon>
        <taxon>Bacilli</taxon>
        <taxon>Bacillales</taxon>
        <taxon>Paenibacillaceae</taxon>
    </lineage>
</organism>
<name>A0ABW1IW38_9BACL</name>
<feature type="transmembrane region" description="Helical" evidence="6">
    <location>
        <begin position="43"/>
        <end position="64"/>
    </location>
</feature>
<comment type="caution">
    <text evidence="7">The sequence shown here is derived from an EMBL/GenBank/DDBJ whole genome shotgun (WGS) entry which is preliminary data.</text>
</comment>
<dbReference type="RefSeq" id="WP_379896793.1">
    <property type="nucleotide sequence ID" value="NZ_CBCSCT010000002.1"/>
</dbReference>
<reference evidence="8" key="1">
    <citation type="journal article" date="2019" name="Int. J. Syst. Evol. Microbiol.">
        <title>The Global Catalogue of Microorganisms (GCM) 10K type strain sequencing project: providing services to taxonomists for standard genome sequencing and annotation.</title>
        <authorList>
            <consortium name="The Broad Institute Genomics Platform"/>
            <consortium name="The Broad Institute Genome Sequencing Center for Infectious Disease"/>
            <person name="Wu L."/>
            <person name="Ma J."/>
        </authorList>
    </citation>
    <scope>NUCLEOTIDE SEQUENCE [LARGE SCALE GENOMIC DNA]</scope>
    <source>
        <strain evidence="8">CCM 8749</strain>
    </source>
</reference>
<evidence type="ECO:0000256" key="6">
    <source>
        <dbReference type="SAM" id="Phobius"/>
    </source>
</evidence>
<evidence type="ECO:0000256" key="5">
    <source>
        <dbReference type="ARBA" id="ARBA00023136"/>
    </source>
</evidence>
<evidence type="ECO:0000313" key="8">
    <source>
        <dbReference type="Proteomes" id="UP001596250"/>
    </source>
</evidence>
<dbReference type="PANTHER" id="PTHR21716:SF15">
    <property type="entry name" value="TRANSPORT PROTEIN YRRI-RELATED"/>
    <property type="match status" value="1"/>
</dbReference>
<evidence type="ECO:0000256" key="3">
    <source>
        <dbReference type="ARBA" id="ARBA00022692"/>
    </source>
</evidence>
<evidence type="ECO:0000256" key="2">
    <source>
        <dbReference type="ARBA" id="ARBA00009773"/>
    </source>
</evidence>
<evidence type="ECO:0000313" key="7">
    <source>
        <dbReference type="EMBL" id="MFC5989221.1"/>
    </source>
</evidence>
<sequence>MDKWLNHKGLLLLLYTLITVLIIFFVQQITPFLGWLFGFLKAVLAPFLIAVIISYLLNPVVSLLSERKVPRTVAILVIYALFIGSVTVIMMNIIPMFIAQLKELNEHLPEMTAQTQKMLQAVYENRNLPDSIKEGLQTSLYNLEKSISGQISRFLNRLGSTINTLLIAFIIPFLAFYMLKDFKLLERTALTIVPRNKRKGVVRLLVEIDRALGSYVRGQMIVCAVVGVLAYIGYWLIGMPYPLLFAGIVAVFNIVPYLGPYLGAAPAIVMAATVSLRMVIMVAIVNTVCQVLEGNVISPQIVGKTLHMHPLTIIFVLLVGGELAGILGMILAVPLFAALKVVVHHLFVYYVRRNPRNP</sequence>
<dbReference type="Pfam" id="PF01594">
    <property type="entry name" value="AI-2E_transport"/>
    <property type="match status" value="1"/>
</dbReference>
<comment type="subcellular location">
    <subcellularLocation>
        <location evidence="1">Membrane</location>
        <topology evidence="1">Multi-pass membrane protein</topology>
    </subcellularLocation>
</comment>
<keyword evidence="3 6" id="KW-0812">Transmembrane</keyword>
<comment type="similarity">
    <text evidence="2">Belongs to the autoinducer-2 exporter (AI-2E) (TC 2.A.86) family.</text>
</comment>
<keyword evidence="8" id="KW-1185">Reference proteome</keyword>
<dbReference type="EMBL" id="JBHSQV010000187">
    <property type="protein sequence ID" value="MFC5989221.1"/>
    <property type="molecule type" value="Genomic_DNA"/>
</dbReference>
<feature type="transmembrane region" description="Helical" evidence="6">
    <location>
        <begin position="12"/>
        <end position="37"/>
    </location>
</feature>
<dbReference type="Proteomes" id="UP001596250">
    <property type="component" value="Unassembled WGS sequence"/>
</dbReference>
<accession>A0ABW1IW38</accession>
<dbReference type="InterPro" id="IPR002549">
    <property type="entry name" value="AI-2E-like"/>
</dbReference>
<evidence type="ECO:0000256" key="4">
    <source>
        <dbReference type="ARBA" id="ARBA00022989"/>
    </source>
</evidence>
<gene>
    <name evidence="7" type="ORF">ACFPXP_22675</name>
</gene>
<dbReference type="PANTHER" id="PTHR21716">
    <property type="entry name" value="TRANSMEMBRANE PROTEIN"/>
    <property type="match status" value="1"/>
</dbReference>
<proteinExistence type="inferred from homology"/>
<keyword evidence="4 6" id="KW-1133">Transmembrane helix</keyword>
<protein>
    <submittedName>
        <fullName evidence="7">AI-2E family transporter</fullName>
    </submittedName>
</protein>
<keyword evidence="5 6" id="KW-0472">Membrane</keyword>
<feature type="transmembrane region" description="Helical" evidence="6">
    <location>
        <begin position="76"/>
        <end position="98"/>
    </location>
</feature>
<evidence type="ECO:0000256" key="1">
    <source>
        <dbReference type="ARBA" id="ARBA00004141"/>
    </source>
</evidence>